<dbReference type="AlphaFoldDB" id="A0A6J6J6Y9"/>
<evidence type="ECO:0000256" key="1">
    <source>
        <dbReference type="ARBA" id="ARBA00008725"/>
    </source>
</evidence>
<dbReference type="Pfam" id="PF12849">
    <property type="entry name" value="PBP_like_2"/>
    <property type="match status" value="1"/>
</dbReference>
<accession>A0A6J6J6Y9</accession>
<gene>
    <name evidence="3" type="ORF">UFOPK2131_00379</name>
</gene>
<dbReference type="EMBL" id="CAEZVT010000025">
    <property type="protein sequence ID" value="CAB4632384.1"/>
    <property type="molecule type" value="Genomic_DNA"/>
</dbReference>
<comment type="similarity">
    <text evidence="1">Belongs to the PstS family.</text>
</comment>
<evidence type="ECO:0000259" key="2">
    <source>
        <dbReference type="Pfam" id="PF12849"/>
    </source>
</evidence>
<dbReference type="SUPFAM" id="SSF53850">
    <property type="entry name" value="Periplasmic binding protein-like II"/>
    <property type="match status" value="1"/>
</dbReference>
<reference evidence="3" key="1">
    <citation type="submission" date="2020-05" db="EMBL/GenBank/DDBJ databases">
        <authorList>
            <person name="Chiriac C."/>
            <person name="Salcher M."/>
            <person name="Ghai R."/>
            <person name="Kavagutti S V."/>
        </authorList>
    </citation>
    <scope>NUCLEOTIDE SEQUENCE</scope>
</reference>
<proteinExistence type="inferred from homology"/>
<feature type="domain" description="PBP" evidence="2">
    <location>
        <begin position="99"/>
        <end position="287"/>
    </location>
</feature>
<name>A0A6J6J6Y9_9ZZZZ</name>
<organism evidence="3">
    <name type="scientific">freshwater metagenome</name>
    <dbReference type="NCBI Taxonomy" id="449393"/>
    <lineage>
        <taxon>unclassified sequences</taxon>
        <taxon>metagenomes</taxon>
        <taxon>ecological metagenomes</taxon>
    </lineage>
</organism>
<dbReference type="PROSITE" id="PS51257">
    <property type="entry name" value="PROKAR_LIPOPROTEIN"/>
    <property type="match status" value="1"/>
</dbReference>
<protein>
    <submittedName>
        <fullName evidence="3">Unannotated protein</fullName>
    </submittedName>
</protein>
<dbReference type="Gene3D" id="3.40.190.10">
    <property type="entry name" value="Periplasmic binding protein-like II"/>
    <property type="match status" value="2"/>
</dbReference>
<dbReference type="InterPro" id="IPR050962">
    <property type="entry name" value="Phosphate-bind_PstS"/>
</dbReference>
<sequence length="359" mass="37646">MLKARVVKSAALALLVTLSLTACDPPIPASVLAVQAELEVQCEDGEVSAIVPESMTDLSLNWSDSLLYACETMPITVLDNTASEGDLVVSESSLIAGRCSPFATVPVAIDAAVLVFNIPDFYDVFLSPQQIVDIFNGTITNWSDPALASLNGDFPLPDLPIILPTEATVSAKVALSDWISRLSGVPLDLSAVADTTEFNEISLAAPAEAGSISIASYSAAMYLGSTTAVIVQDPSDLSTAVRAEYTSLLSATTQLTSTIEGTSMKVVLDPSIEPKAEAGLDDVVAPYQAVYAMAMALCGEDTTLKRTMARYLLRQDSQGVILSSTLMPLPESLRVDAISIVVVGLPIPTPAATEETDQG</sequence>
<dbReference type="PANTHER" id="PTHR42996:SF1">
    <property type="entry name" value="PHOSPHATE-BINDING PROTEIN PSTS"/>
    <property type="match status" value="1"/>
</dbReference>
<dbReference type="PANTHER" id="PTHR42996">
    <property type="entry name" value="PHOSPHATE-BINDING PROTEIN PSTS"/>
    <property type="match status" value="1"/>
</dbReference>
<evidence type="ECO:0000313" key="3">
    <source>
        <dbReference type="EMBL" id="CAB4632384.1"/>
    </source>
</evidence>
<dbReference type="InterPro" id="IPR024370">
    <property type="entry name" value="PBP_domain"/>
</dbReference>